<keyword evidence="3" id="KW-0067">ATP-binding</keyword>
<dbReference type="Gene3D" id="2.40.100.10">
    <property type="entry name" value="Cyclophilin-like"/>
    <property type="match status" value="1"/>
</dbReference>
<dbReference type="SMART" id="SM00797">
    <property type="entry name" value="AHS2"/>
    <property type="match status" value="1"/>
</dbReference>
<dbReference type="InterPro" id="IPR052708">
    <property type="entry name" value="PxpC"/>
</dbReference>
<dbReference type="RefSeq" id="WP_281741909.1">
    <property type="nucleotide sequence ID" value="NZ_AP026973.1"/>
</dbReference>
<keyword evidence="1" id="KW-0547">Nucleotide-binding</keyword>
<dbReference type="InterPro" id="IPR029000">
    <property type="entry name" value="Cyclophilin-like_dom_sf"/>
</dbReference>
<dbReference type="GO" id="GO:0016787">
    <property type="term" value="F:hydrolase activity"/>
    <property type="evidence" value="ECO:0007669"/>
    <property type="project" value="UniProtKB-KW"/>
</dbReference>
<evidence type="ECO:0000256" key="1">
    <source>
        <dbReference type="ARBA" id="ARBA00022741"/>
    </source>
</evidence>
<keyword evidence="2" id="KW-0378">Hydrolase</keyword>
<protein>
    <submittedName>
        <fullName evidence="5">Urea carboxylase</fullName>
    </submittedName>
</protein>
<evidence type="ECO:0000256" key="3">
    <source>
        <dbReference type="ARBA" id="ARBA00022840"/>
    </source>
</evidence>
<dbReference type="SUPFAM" id="SSF50891">
    <property type="entry name" value="Cyclophilin-like"/>
    <property type="match status" value="1"/>
</dbReference>
<accession>A0A9C7CBR6</accession>
<dbReference type="Pfam" id="PF02626">
    <property type="entry name" value="CT_A_B"/>
    <property type="match status" value="1"/>
</dbReference>
<dbReference type="PANTHER" id="PTHR43309">
    <property type="entry name" value="5-OXOPROLINASE SUBUNIT C"/>
    <property type="match status" value="1"/>
</dbReference>
<gene>
    <name evidence="5" type="ORF">PKF023_13310</name>
</gene>
<feature type="domain" description="Carboxyltransferase" evidence="4">
    <location>
        <begin position="26"/>
        <end position="309"/>
    </location>
</feature>
<dbReference type="EMBL" id="AP026973">
    <property type="protein sequence ID" value="BDT77528.1"/>
    <property type="molecule type" value="Genomic_DNA"/>
</dbReference>
<dbReference type="PANTHER" id="PTHR43309:SF5">
    <property type="entry name" value="5-OXOPROLINASE SUBUNIT C"/>
    <property type="match status" value="1"/>
</dbReference>
<name>A0A9C7CBR6_9BURK</name>
<dbReference type="NCBIfam" id="TIGR00724">
    <property type="entry name" value="urea_amlyse_rel"/>
    <property type="match status" value="1"/>
</dbReference>
<dbReference type="AlphaFoldDB" id="A0A9C7CBR6"/>
<evidence type="ECO:0000256" key="2">
    <source>
        <dbReference type="ARBA" id="ARBA00022801"/>
    </source>
</evidence>
<evidence type="ECO:0000259" key="4">
    <source>
        <dbReference type="SMART" id="SM00797"/>
    </source>
</evidence>
<dbReference type="InterPro" id="IPR003778">
    <property type="entry name" value="CT_A_B"/>
</dbReference>
<organism evidence="5">
    <name type="scientific">Polynucleobacter yangtzensis</name>
    <dbReference type="NCBI Taxonomy" id="1743159"/>
    <lineage>
        <taxon>Bacteria</taxon>
        <taxon>Pseudomonadati</taxon>
        <taxon>Pseudomonadota</taxon>
        <taxon>Betaproteobacteria</taxon>
        <taxon>Burkholderiales</taxon>
        <taxon>Burkholderiaceae</taxon>
        <taxon>Polynucleobacter</taxon>
    </lineage>
</organism>
<dbReference type="Proteomes" id="UP001211097">
    <property type="component" value="Chromosome"/>
</dbReference>
<proteinExistence type="predicted"/>
<dbReference type="GO" id="GO:0005524">
    <property type="term" value="F:ATP binding"/>
    <property type="evidence" value="ECO:0007669"/>
    <property type="project" value="UniProtKB-KW"/>
</dbReference>
<sequence>MSATFEITNPGIAVSIQDFGRIGYRSIGVPLSGALDANLLSAANALVNNPLDSAGFEIRWSGPTIKAVNKPIRIALAGDIGAWLADPQGMRTQVDAFESVLVPPGQSLVIDSVKSGVAYAALSGGILVPKQLKSRSSYPKARIGGHHGLVLSSGDILSCQEAAAEIPTELKATKKWINESGDIRVILGPQENHFSPESIDQFFSQPWTISRQTDRMGMRLEGTPIAHNELGADIVSDGVIPGAIQVPANGQPIILLADCQTSGGYPKIATVISADLSKLAHRKPGDTLRFIKVNHQEAKEALNKKTELFEAWKQSIKPFLPPGSIDFIALYNSNLVSGVLSGSEE</sequence>
<evidence type="ECO:0000313" key="5">
    <source>
        <dbReference type="EMBL" id="BDT77528.1"/>
    </source>
</evidence>
<dbReference type="KEGG" id="pyt:PKF023_13310"/>
<reference evidence="5" key="1">
    <citation type="submission" date="2022-11" db="EMBL/GenBank/DDBJ databases">
        <title>Complete Genome Sequences of three Polynucleobacter sp. Subcluster PnecC Strains KF022, KF023, and KF032 Isolated from a Shallow Eutrophic Lake in Japan.</title>
        <authorList>
            <person name="Ogata Y."/>
            <person name="Watanabe K."/>
            <person name="Takemine S."/>
            <person name="Shindo C."/>
            <person name="Kurokawa R."/>
            <person name="Suda W."/>
        </authorList>
    </citation>
    <scope>NUCLEOTIDE SEQUENCE</scope>
    <source>
        <strain evidence="5">KF023</strain>
    </source>
</reference>